<gene>
    <name evidence="1" type="ORF">PSTT_09031</name>
</gene>
<sequence>SAKILERTTAQTQPNLTIFHGKPLSAPSNTYPKATHTYLFSSMVLGRITHYAVDLALISTVLAGVKRNTGYSVKVQELPEGVPQTVATSYLKTGEKIFDYVSAFSLTTTYFHRGPIADSGKPSWPWGAKPPQ</sequence>
<dbReference type="VEuPathDB" id="FungiDB:PSHT_00522"/>
<comment type="caution">
    <text evidence="1">The sequence shown here is derived from an EMBL/GenBank/DDBJ whole genome shotgun (WGS) entry which is preliminary data.</text>
</comment>
<evidence type="ECO:0000313" key="1">
    <source>
        <dbReference type="EMBL" id="POW06402.1"/>
    </source>
</evidence>
<dbReference type="PANTHER" id="PTHR28075">
    <property type="entry name" value="CHROMOSOME 16, WHOLE GENOME SHOTGUN SEQUENCE"/>
    <property type="match status" value="1"/>
</dbReference>
<dbReference type="GO" id="GO:0005737">
    <property type="term" value="C:cytoplasm"/>
    <property type="evidence" value="ECO:0007669"/>
    <property type="project" value="TreeGrafter"/>
</dbReference>
<dbReference type="Proteomes" id="UP000239156">
    <property type="component" value="Unassembled WGS sequence"/>
</dbReference>
<dbReference type="VEuPathDB" id="FungiDB:PSTT_09031"/>
<protein>
    <recommendedName>
        <fullName evidence="3">DUF1748-domain-containing protein</fullName>
    </recommendedName>
</protein>
<dbReference type="Pfam" id="PF08520">
    <property type="entry name" value="Mitofissin"/>
    <property type="match status" value="1"/>
</dbReference>
<proteinExistence type="predicted"/>
<dbReference type="AlphaFoldDB" id="A0A2S4VA36"/>
<evidence type="ECO:0008006" key="3">
    <source>
        <dbReference type="Google" id="ProtNLM"/>
    </source>
</evidence>
<keyword evidence="2" id="KW-1185">Reference proteome</keyword>
<name>A0A2S4VA36_9BASI</name>
<accession>A0A2S4VA36</accession>
<evidence type="ECO:0000313" key="2">
    <source>
        <dbReference type="Proteomes" id="UP000239156"/>
    </source>
</evidence>
<organism evidence="1 2">
    <name type="scientific">Puccinia striiformis</name>
    <dbReference type="NCBI Taxonomy" id="27350"/>
    <lineage>
        <taxon>Eukaryota</taxon>
        <taxon>Fungi</taxon>
        <taxon>Dikarya</taxon>
        <taxon>Basidiomycota</taxon>
        <taxon>Pucciniomycotina</taxon>
        <taxon>Pucciniomycetes</taxon>
        <taxon>Pucciniales</taxon>
        <taxon>Pucciniaceae</taxon>
        <taxon>Puccinia</taxon>
    </lineage>
</organism>
<feature type="non-terminal residue" evidence="1">
    <location>
        <position position="1"/>
    </location>
</feature>
<reference evidence="1" key="1">
    <citation type="submission" date="2017-12" db="EMBL/GenBank/DDBJ databases">
        <title>Gene loss provides genomic basis for host adaptation in cereal stripe rust fungi.</title>
        <authorList>
            <person name="Xia C."/>
        </authorList>
    </citation>
    <scope>NUCLEOTIDE SEQUENCE [LARGE SCALE GENOMIC DNA]</scope>
    <source>
        <strain evidence="1">93-210</strain>
    </source>
</reference>
<dbReference type="PANTHER" id="PTHR28075:SF3">
    <property type="entry name" value="DUF1748-DOMAIN-CONTAINING PROTEIN"/>
    <property type="match status" value="1"/>
</dbReference>
<dbReference type="InterPro" id="IPR013726">
    <property type="entry name" value="Mitofissin"/>
</dbReference>
<dbReference type="EMBL" id="PKSL01000087">
    <property type="protein sequence ID" value="POW06402.1"/>
    <property type="molecule type" value="Genomic_DNA"/>
</dbReference>